<dbReference type="EMBL" id="FPCG01000002">
    <property type="protein sequence ID" value="SFV21469.1"/>
    <property type="molecule type" value="Genomic_DNA"/>
</dbReference>
<evidence type="ECO:0008006" key="4">
    <source>
        <dbReference type="Google" id="ProtNLM"/>
    </source>
</evidence>
<feature type="transmembrane region" description="Helical" evidence="1">
    <location>
        <begin position="70"/>
        <end position="88"/>
    </location>
</feature>
<reference evidence="2 3" key="1">
    <citation type="submission" date="2016-10" db="EMBL/GenBank/DDBJ databases">
        <authorList>
            <person name="de Groot N.N."/>
        </authorList>
    </citation>
    <scope>NUCLEOTIDE SEQUENCE [LARGE SCALE GENOMIC DNA]</scope>
    <source>
        <strain evidence="2 3">CGMCC 1.7054</strain>
    </source>
</reference>
<dbReference type="AlphaFoldDB" id="A0A1I7MHU6"/>
<feature type="transmembrane region" description="Helical" evidence="1">
    <location>
        <begin position="34"/>
        <end position="55"/>
    </location>
</feature>
<evidence type="ECO:0000256" key="1">
    <source>
        <dbReference type="SAM" id="Phobius"/>
    </source>
</evidence>
<keyword evidence="1" id="KW-0812">Transmembrane</keyword>
<keyword evidence="3" id="KW-1185">Reference proteome</keyword>
<evidence type="ECO:0000313" key="3">
    <source>
        <dbReference type="Proteomes" id="UP000198881"/>
    </source>
</evidence>
<proteinExistence type="predicted"/>
<keyword evidence="1" id="KW-0472">Membrane</keyword>
<keyword evidence="1" id="KW-1133">Transmembrane helix</keyword>
<feature type="transmembrane region" description="Helical" evidence="1">
    <location>
        <begin position="6"/>
        <end position="27"/>
    </location>
</feature>
<dbReference type="OrthoDB" id="5197832at2"/>
<name>A0A1I7MHU6_9MICC</name>
<dbReference type="STRING" id="574650.SAMN04487966_102372"/>
<accession>A0A1I7MHU6</accession>
<dbReference type="Proteomes" id="UP000198881">
    <property type="component" value="Unassembled WGS sequence"/>
</dbReference>
<evidence type="ECO:0000313" key="2">
    <source>
        <dbReference type="EMBL" id="SFV21469.1"/>
    </source>
</evidence>
<dbReference type="RefSeq" id="WP_091695049.1">
    <property type="nucleotide sequence ID" value="NZ_FPCG01000002.1"/>
</dbReference>
<sequence length="120" mass="13103">MILDGWFWAGTVICALSLIICVVMTVIRTFPDDASILSLVAVELFLVVYGISAAVRTAGGETMSGPVWEFWGYVATALIIAPIAFFWAVTDKTRWSNLVMGAVGPTVFVMLHRMQVLFLG</sequence>
<protein>
    <recommendedName>
        <fullName evidence="4">Integral membrane protein</fullName>
    </recommendedName>
</protein>
<feature type="transmembrane region" description="Helical" evidence="1">
    <location>
        <begin position="95"/>
        <end position="114"/>
    </location>
</feature>
<gene>
    <name evidence="2" type="ORF">SAMN04487966_102372</name>
</gene>
<organism evidence="2 3">
    <name type="scientific">Micrococcus terreus</name>
    <dbReference type="NCBI Taxonomy" id="574650"/>
    <lineage>
        <taxon>Bacteria</taxon>
        <taxon>Bacillati</taxon>
        <taxon>Actinomycetota</taxon>
        <taxon>Actinomycetes</taxon>
        <taxon>Micrococcales</taxon>
        <taxon>Micrococcaceae</taxon>
        <taxon>Micrococcus</taxon>
    </lineage>
</organism>